<keyword evidence="5" id="KW-0547">Nucleotide-binding</keyword>
<reference evidence="11 12" key="1">
    <citation type="submission" date="2024-05" db="EMBL/GenBank/DDBJ databases">
        <title>Haplotype-resolved chromosome-level genome assembly of Huyou (Citrus changshanensis).</title>
        <authorList>
            <person name="Miao C."/>
            <person name="Chen W."/>
            <person name="Wu Y."/>
            <person name="Wang L."/>
            <person name="Zhao S."/>
            <person name="Grierson D."/>
            <person name="Xu C."/>
            <person name="Chen K."/>
        </authorList>
    </citation>
    <scope>NUCLEOTIDE SEQUENCE [LARGE SCALE GENOMIC DNA]</scope>
    <source>
        <strain evidence="11">01-14</strain>
        <tissue evidence="11">Leaf</tissue>
    </source>
</reference>
<evidence type="ECO:0000256" key="4">
    <source>
        <dbReference type="ARBA" id="ARBA00022692"/>
    </source>
</evidence>
<keyword evidence="3" id="KW-0813">Transport</keyword>
<feature type="transmembrane region" description="Helical" evidence="9">
    <location>
        <begin position="481"/>
        <end position="503"/>
    </location>
</feature>
<evidence type="ECO:0000256" key="9">
    <source>
        <dbReference type="SAM" id="Phobius"/>
    </source>
</evidence>
<dbReference type="InterPro" id="IPR003593">
    <property type="entry name" value="AAA+_ATPase"/>
</dbReference>
<dbReference type="SMART" id="SM00382">
    <property type="entry name" value="AAA"/>
    <property type="match status" value="2"/>
</dbReference>
<dbReference type="GO" id="GO:0016020">
    <property type="term" value="C:membrane"/>
    <property type="evidence" value="ECO:0007669"/>
    <property type="project" value="UniProtKB-SubCell"/>
</dbReference>
<dbReference type="Proteomes" id="UP001428341">
    <property type="component" value="Unassembled WGS sequence"/>
</dbReference>
<dbReference type="CDD" id="cd03213">
    <property type="entry name" value="ABCG_EPDR"/>
    <property type="match status" value="1"/>
</dbReference>
<comment type="caution">
    <text evidence="11">The sequence shown here is derived from an EMBL/GenBank/DDBJ whole genome shotgun (WGS) entry which is preliminary data.</text>
</comment>
<comment type="subcellular location">
    <subcellularLocation>
        <location evidence="1">Membrane</location>
        <topology evidence="1">Multi-pass membrane protein</topology>
    </subcellularLocation>
</comment>
<dbReference type="InterPro" id="IPR017871">
    <property type="entry name" value="ABC_transporter-like_CS"/>
</dbReference>
<evidence type="ECO:0000256" key="7">
    <source>
        <dbReference type="ARBA" id="ARBA00022989"/>
    </source>
</evidence>
<feature type="transmembrane region" description="Helical" evidence="9">
    <location>
        <begin position="587"/>
        <end position="609"/>
    </location>
</feature>
<dbReference type="PROSITE" id="PS50893">
    <property type="entry name" value="ABC_TRANSPORTER_2"/>
    <property type="match status" value="2"/>
</dbReference>
<gene>
    <name evidence="11" type="ORF">WN944_003857</name>
</gene>
<feature type="transmembrane region" description="Helical" evidence="9">
    <location>
        <begin position="1189"/>
        <end position="1210"/>
    </location>
</feature>
<sequence length="1442" mass="160056">MANNPTMSPASADDNPLLFINQKPNVELQNQNRSRRFTGSSGRSINKELESEPINDYSSVISIDMLYSNGSSSNELPNYPLLLSFNNLSYSVKVGQKLLPDLPFVGSQDDVKKTKLLLDDISGVASEGEITAILGASGSSKTTLMDAIAGRISKQRLKGTVTLNGEVLGSKLLKIISAYVMQDDLLYSMLTIEETLMFSAEFRLPRSLSKEKKRKRVDALIDQLGLRSAAMTIIGDEQHRGVSGGERRRVSIGVDIIHDPILLFLDEPISGLDSTSAFNVVKVLKQIAKSGSIVIMSIHQPSHRILSLLDRLIFLSNGQAVCSEAPSNLSQFFGAFGHRIPENENQAEFALDLIRDLEDSPGGVSTLVEFNKSRQYSKRDLDEPKCELKDAIKASIVKGKLVTTGTASNDDIGSDLTSLVQPYANPFWIEMMILSKRLMINSRRMPELFVVRFATVFAAAIITAGLYWQLDNSPKGTQGRIGFFGFGITLIFFQCSREIPVFLQERHIFIRETAYNAYRVSSYLLAHSLVPIPSMIILSLVFAATTFWAVGLAGGFSGFLFFFIIICISFWVGSSFIALISGLVSHVMVGFIIVACLLGYFLVFSGAYIPRDQMRSFWVLLHYTSLVKYPFQSILQNEYGDDSTKCFVRGVQFFEDTVFVHLPESVKIKLLKSMGHVLGKNITGSSCLATGGKILEHSGAIDISKWNCFWLTVGFGVLFRVLFYFILLLGSKNKRIIVIMEAPNMSPLSAGDNPLLLIHHAPKTEQKTEAGKNNNRSARFKDPLTIRDLEDQHQVIDLSNASSPASTTHPFVLSFNNLSYGVNSKLLLDDISGVAREGEIMAILGASGAGKSTLIDALAGRIEKESLKGTVTLNGAVLESRLLKIISAYVMQDDLLFPMLTVEETLMFSAECRLPRCVSKKRKRERVEALIDQLGLRSAAKTFIGDEQHRGVSGGERRRVSIGIDIIHDPILLFLDEPTSGLDSTSAFKVVKVLGEIAKSGSVVIMSIHQPSYRIFSLLNRLIFLSHGQTVYSGTPATDFSLFFAEFGHPIPENENPCEFSLDLIRELEETPSGISSLVQFNKSWQMTRNPKMASDTDRQPDVDLEDAIEASISRGKLVSAGTNKNVQTFVNPFWTEMLFLSKRSNTNSRRMPELFGTRLGAQLVIACVLATLYWQLDDSPKGTRLRLAFVAFAMTTIFYNCAREIPALLQERNIFIRETSYNAYRVSSYVLAHALASIPSMITLSLVFALTTFWAVGLAGGFSGFLFFFITMFASYWAGTSFMAFVAGFIPNIQIGFTIVVAILGLSLLFCGFYISHDEIPSYWIWFHYVSLVKYPFQGALQNEYGDPNRCFLTGLQFFDGTPFDGLPNSTKIELLQSMSNVLGRNITGSTCLTTGMKILEQKGITDISKWKCIWILVAFGFLFRVLFYFTLLFGSKNKRR</sequence>
<evidence type="ECO:0000256" key="3">
    <source>
        <dbReference type="ARBA" id="ARBA00022448"/>
    </source>
</evidence>
<proteinExistence type="inferred from homology"/>
<feature type="transmembrane region" description="Helical" evidence="9">
    <location>
        <begin position="449"/>
        <end position="469"/>
    </location>
</feature>
<evidence type="ECO:0000256" key="5">
    <source>
        <dbReference type="ARBA" id="ARBA00022741"/>
    </source>
</evidence>
<keyword evidence="8 9" id="KW-0472">Membrane</keyword>
<evidence type="ECO:0000256" key="1">
    <source>
        <dbReference type="ARBA" id="ARBA00004141"/>
    </source>
</evidence>
<feature type="transmembrane region" description="Helical" evidence="9">
    <location>
        <begin position="1415"/>
        <end position="1436"/>
    </location>
</feature>
<dbReference type="FunFam" id="3.40.50.300:FF:000530">
    <property type="entry name" value="ABC transporter G family member 6"/>
    <property type="match status" value="1"/>
</dbReference>
<accession>A0AAP0M2M7</accession>
<feature type="transmembrane region" description="Helical" evidence="9">
    <location>
        <begin position="556"/>
        <end position="580"/>
    </location>
</feature>
<organism evidence="11 12">
    <name type="scientific">Citrus x changshan-huyou</name>
    <dbReference type="NCBI Taxonomy" id="2935761"/>
    <lineage>
        <taxon>Eukaryota</taxon>
        <taxon>Viridiplantae</taxon>
        <taxon>Streptophyta</taxon>
        <taxon>Embryophyta</taxon>
        <taxon>Tracheophyta</taxon>
        <taxon>Spermatophyta</taxon>
        <taxon>Magnoliopsida</taxon>
        <taxon>eudicotyledons</taxon>
        <taxon>Gunneridae</taxon>
        <taxon>Pentapetalae</taxon>
        <taxon>rosids</taxon>
        <taxon>malvids</taxon>
        <taxon>Sapindales</taxon>
        <taxon>Rutaceae</taxon>
        <taxon>Aurantioideae</taxon>
        <taxon>Citrus</taxon>
    </lineage>
</organism>
<dbReference type="SUPFAM" id="SSF52540">
    <property type="entry name" value="P-loop containing nucleoside triphosphate hydrolases"/>
    <property type="match status" value="2"/>
</dbReference>
<evidence type="ECO:0000259" key="10">
    <source>
        <dbReference type="PROSITE" id="PS50893"/>
    </source>
</evidence>
<feature type="transmembrane region" description="Helical" evidence="9">
    <location>
        <begin position="1298"/>
        <end position="1317"/>
    </location>
</feature>
<dbReference type="Pfam" id="PF00005">
    <property type="entry name" value="ABC_tran"/>
    <property type="match status" value="2"/>
</dbReference>
<dbReference type="PANTHER" id="PTHR48041">
    <property type="entry name" value="ABC TRANSPORTER G FAMILY MEMBER 28"/>
    <property type="match status" value="1"/>
</dbReference>
<feature type="transmembrane region" description="Helical" evidence="9">
    <location>
        <begin position="1231"/>
        <end position="1257"/>
    </location>
</feature>
<dbReference type="Pfam" id="PF01061">
    <property type="entry name" value="ABC2_membrane"/>
    <property type="match status" value="2"/>
</dbReference>
<feature type="transmembrane region" description="Helical" evidence="9">
    <location>
        <begin position="1160"/>
        <end position="1177"/>
    </location>
</feature>
<feature type="transmembrane region" description="Helical" evidence="9">
    <location>
        <begin position="709"/>
        <end position="730"/>
    </location>
</feature>
<evidence type="ECO:0000313" key="11">
    <source>
        <dbReference type="EMBL" id="KAK9193160.1"/>
    </source>
</evidence>
<comment type="similarity">
    <text evidence="2">Belongs to the ABC transporter superfamily. ABCG family. Eye pigment precursor importer (TC 3.A.1.204) subfamily.</text>
</comment>
<feature type="domain" description="ABC transporter" evidence="10">
    <location>
        <begin position="83"/>
        <end position="342"/>
    </location>
</feature>
<keyword evidence="6" id="KW-0067">ATP-binding</keyword>
<protein>
    <recommendedName>
        <fullName evidence="10">ABC transporter domain-containing protein</fullName>
    </recommendedName>
</protein>
<dbReference type="InterPro" id="IPR013525">
    <property type="entry name" value="ABC2_TM"/>
</dbReference>
<feature type="transmembrane region" description="Helical" evidence="9">
    <location>
        <begin position="524"/>
        <end position="550"/>
    </location>
</feature>
<evidence type="ECO:0000256" key="8">
    <source>
        <dbReference type="ARBA" id="ARBA00023136"/>
    </source>
</evidence>
<feature type="transmembrane region" description="Helical" evidence="9">
    <location>
        <begin position="1263"/>
        <end position="1291"/>
    </location>
</feature>
<keyword evidence="7 9" id="KW-1133">Transmembrane helix</keyword>
<dbReference type="InterPro" id="IPR003439">
    <property type="entry name" value="ABC_transporter-like_ATP-bd"/>
</dbReference>
<dbReference type="GO" id="GO:0140359">
    <property type="term" value="F:ABC-type transporter activity"/>
    <property type="evidence" value="ECO:0007669"/>
    <property type="project" value="InterPro"/>
</dbReference>
<keyword evidence="12" id="KW-1185">Reference proteome</keyword>
<dbReference type="InterPro" id="IPR027417">
    <property type="entry name" value="P-loop_NTPase"/>
</dbReference>
<evidence type="ECO:0000313" key="12">
    <source>
        <dbReference type="Proteomes" id="UP001428341"/>
    </source>
</evidence>
<name>A0AAP0M2M7_9ROSI</name>
<dbReference type="PANTHER" id="PTHR48041:SF109">
    <property type="entry name" value="ABC TRANSPORTER G FAMILY MEMBER 20"/>
    <property type="match status" value="1"/>
</dbReference>
<evidence type="ECO:0000256" key="2">
    <source>
        <dbReference type="ARBA" id="ARBA00005814"/>
    </source>
</evidence>
<dbReference type="GO" id="GO:0016887">
    <property type="term" value="F:ATP hydrolysis activity"/>
    <property type="evidence" value="ECO:0007669"/>
    <property type="project" value="InterPro"/>
</dbReference>
<feature type="domain" description="ABC transporter" evidence="10">
    <location>
        <begin position="813"/>
        <end position="1052"/>
    </location>
</feature>
<dbReference type="PROSITE" id="PS00211">
    <property type="entry name" value="ABC_TRANSPORTER_1"/>
    <property type="match status" value="2"/>
</dbReference>
<dbReference type="EMBL" id="JBCGBO010000006">
    <property type="protein sequence ID" value="KAK9193160.1"/>
    <property type="molecule type" value="Genomic_DNA"/>
</dbReference>
<dbReference type="GO" id="GO:0005524">
    <property type="term" value="F:ATP binding"/>
    <property type="evidence" value="ECO:0007669"/>
    <property type="project" value="UniProtKB-KW"/>
</dbReference>
<dbReference type="InterPro" id="IPR050352">
    <property type="entry name" value="ABCG_transporters"/>
</dbReference>
<dbReference type="Gene3D" id="3.40.50.300">
    <property type="entry name" value="P-loop containing nucleotide triphosphate hydrolases"/>
    <property type="match status" value="2"/>
</dbReference>
<keyword evidence="4 9" id="KW-0812">Transmembrane</keyword>
<evidence type="ECO:0000256" key="6">
    <source>
        <dbReference type="ARBA" id="ARBA00022840"/>
    </source>
</evidence>